<dbReference type="PANTHER" id="PTHR11795">
    <property type="entry name" value="BRANCHED-CHAIN AMINO ACID TRANSPORT SYSTEM PERMEASE PROTEIN LIVH"/>
    <property type="match status" value="1"/>
</dbReference>
<keyword evidence="7 9" id="KW-0472">Membrane</keyword>
<proteinExistence type="inferred from homology"/>
<organism evidence="10 11">
    <name type="scientific">Effusibacillus lacus</name>
    <dbReference type="NCBI Taxonomy" id="1348429"/>
    <lineage>
        <taxon>Bacteria</taxon>
        <taxon>Bacillati</taxon>
        <taxon>Bacillota</taxon>
        <taxon>Bacilli</taxon>
        <taxon>Bacillales</taxon>
        <taxon>Alicyclobacillaceae</taxon>
        <taxon>Effusibacillus</taxon>
    </lineage>
</organism>
<gene>
    <name evidence="10" type="ORF">EFBL_1664</name>
</gene>
<evidence type="ECO:0000256" key="8">
    <source>
        <dbReference type="ARBA" id="ARBA00037998"/>
    </source>
</evidence>
<evidence type="ECO:0000256" key="6">
    <source>
        <dbReference type="ARBA" id="ARBA00022989"/>
    </source>
</evidence>
<comment type="similarity">
    <text evidence="8">Belongs to the binding-protein-dependent transport system permease family. LivHM subfamily.</text>
</comment>
<keyword evidence="5" id="KW-0029">Amino-acid transport</keyword>
<evidence type="ECO:0000256" key="9">
    <source>
        <dbReference type="SAM" id="Phobius"/>
    </source>
</evidence>
<dbReference type="InterPro" id="IPR052157">
    <property type="entry name" value="BCAA_transport_permease"/>
</dbReference>
<feature type="transmembrane region" description="Helical" evidence="9">
    <location>
        <begin position="259"/>
        <end position="276"/>
    </location>
</feature>
<dbReference type="PANTHER" id="PTHR11795:SF447">
    <property type="entry name" value="ABC TRANSPORTER PERMEASE PROTEIN"/>
    <property type="match status" value="1"/>
</dbReference>
<keyword evidence="11" id="KW-1185">Reference proteome</keyword>
<feature type="transmembrane region" description="Helical" evidence="9">
    <location>
        <begin position="12"/>
        <end position="30"/>
    </location>
</feature>
<evidence type="ECO:0000256" key="5">
    <source>
        <dbReference type="ARBA" id="ARBA00022970"/>
    </source>
</evidence>
<dbReference type="CDD" id="cd06582">
    <property type="entry name" value="TM_PBP1_LivH_like"/>
    <property type="match status" value="1"/>
</dbReference>
<dbReference type="AlphaFoldDB" id="A0A292YJC7"/>
<keyword evidence="6 9" id="KW-1133">Transmembrane helix</keyword>
<dbReference type="OrthoDB" id="9807115at2"/>
<dbReference type="InterPro" id="IPR001851">
    <property type="entry name" value="ABC_transp_permease"/>
</dbReference>
<evidence type="ECO:0000256" key="2">
    <source>
        <dbReference type="ARBA" id="ARBA00022448"/>
    </source>
</evidence>
<accession>A0A292YJC7</accession>
<evidence type="ECO:0000256" key="7">
    <source>
        <dbReference type="ARBA" id="ARBA00023136"/>
    </source>
</evidence>
<comment type="subcellular location">
    <subcellularLocation>
        <location evidence="1">Cell membrane</location>
        <topology evidence="1">Multi-pass membrane protein</topology>
    </subcellularLocation>
</comment>
<keyword evidence="4 9" id="KW-0812">Transmembrane</keyword>
<feature type="transmembrane region" description="Helical" evidence="9">
    <location>
        <begin position="132"/>
        <end position="157"/>
    </location>
</feature>
<dbReference type="GO" id="GO:0022857">
    <property type="term" value="F:transmembrane transporter activity"/>
    <property type="evidence" value="ECO:0007669"/>
    <property type="project" value="InterPro"/>
</dbReference>
<name>A0A292YJC7_9BACL</name>
<dbReference type="InterPro" id="IPR017779">
    <property type="entry name" value="ABC_UrtB_bac"/>
</dbReference>
<keyword evidence="3" id="KW-1003">Cell membrane</keyword>
<comment type="caution">
    <text evidence="10">The sequence shown here is derived from an EMBL/GenBank/DDBJ whole genome shotgun (WGS) entry which is preliminary data.</text>
</comment>
<evidence type="ECO:0000256" key="4">
    <source>
        <dbReference type="ARBA" id="ARBA00022692"/>
    </source>
</evidence>
<evidence type="ECO:0000313" key="11">
    <source>
        <dbReference type="Proteomes" id="UP000217785"/>
    </source>
</evidence>
<feature type="transmembrane region" description="Helical" evidence="9">
    <location>
        <begin position="61"/>
        <end position="82"/>
    </location>
</feature>
<evidence type="ECO:0000313" key="10">
    <source>
        <dbReference type="EMBL" id="GAX90038.1"/>
    </source>
</evidence>
<sequence length="285" mass="30603">MEIMQQIADGASVAGILVIVALGLSIIFGVMKVINMAHGELIMIGAYTTYVVYTLNDLPFYVGMLAAFVVAAIVGFLMETLVIKRLYGRPLETLLATWGISIILQQVIRMIFGPDGKTVISPLADKLEIGQIVIPHFRLFIILFAIGLLIATTFILFKTKFGTQFRTVAQNREMSECLGINTSRIDTYTFAFGAGLAGVAGAVLAPLKTVSPTMGLSYLVDAFMTVVLGGVGSLAGTALGSGVIGETSQLLTTISGETGAKILVFLLIILVIRFKPEGLFRMERR</sequence>
<feature type="transmembrane region" description="Helical" evidence="9">
    <location>
        <begin position="94"/>
        <end position="112"/>
    </location>
</feature>
<evidence type="ECO:0000256" key="1">
    <source>
        <dbReference type="ARBA" id="ARBA00004651"/>
    </source>
</evidence>
<dbReference type="GO" id="GO:0006865">
    <property type="term" value="P:amino acid transport"/>
    <property type="evidence" value="ECO:0007669"/>
    <property type="project" value="UniProtKB-KW"/>
</dbReference>
<feature type="transmembrane region" description="Helical" evidence="9">
    <location>
        <begin position="218"/>
        <end position="239"/>
    </location>
</feature>
<keyword evidence="2" id="KW-0813">Transport</keyword>
<dbReference type="GO" id="GO:0005886">
    <property type="term" value="C:plasma membrane"/>
    <property type="evidence" value="ECO:0007669"/>
    <property type="project" value="UniProtKB-SubCell"/>
</dbReference>
<dbReference type="Pfam" id="PF02653">
    <property type="entry name" value="BPD_transp_2"/>
    <property type="match status" value="1"/>
</dbReference>
<dbReference type="NCBIfam" id="TIGR03409">
    <property type="entry name" value="urea_trans_UrtB"/>
    <property type="match status" value="1"/>
</dbReference>
<dbReference type="Proteomes" id="UP000217785">
    <property type="component" value="Unassembled WGS sequence"/>
</dbReference>
<dbReference type="EMBL" id="BDUF01000044">
    <property type="protein sequence ID" value="GAX90038.1"/>
    <property type="molecule type" value="Genomic_DNA"/>
</dbReference>
<reference evidence="11" key="1">
    <citation type="submission" date="2017-07" db="EMBL/GenBank/DDBJ databases">
        <title>Draft genome sequence of Effusibacillus lacus strain skLN1.</title>
        <authorList>
            <person name="Watanabe M."/>
            <person name="Kojima H."/>
            <person name="Fukui M."/>
        </authorList>
    </citation>
    <scope>NUCLEOTIDE SEQUENCE [LARGE SCALE GENOMIC DNA]</scope>
    <source>
        <strain evidence="11">skLN1</strain>
    </source>
</reference>
<protein>
    <submittedName>
        <fullName evidence="10">Branched-chain amino acid ABC transporter permease</fullName>
    </submittedName>
</protein>
<evidence type="ECO:0000256" key="3">
    <source>
        <dbReference type="ARBA" id="ARBA00022475"/>
    </source>
</evidence>